<feature type="compositionally biased region" description="Low complexity" evidence="1">
    <location>
        <begin position="310"/>
        <end position="322"/>
    </location>
</feature>
<dbReference type="Gene3D" id="3.30.50.10">
    <property type="entry name" value="Erythroid Transcription Factor GATA-1, subunit A"/>
    <property type="match status" value="1"/>
</dbReference>
<organism evidence="2 3">
    <name type="scientific">Phakopsora pachyrhizi</name>
    <name type="common">Asian soybean rust disease fungus</name>
    <dbReference type="NCBI Taxonomy" id="170000"/>
    <lineage>
        <taxon>Eukaryota</taxon>
        <taxon>Fungi</taxon>
        <taxon>Dikarya</taxon>
        <taxon>Basidiomycota</taxon>
        <taxon>Pucciniomycotina</taxon>
        <taxon>Pucciniomycetes</taxon>
        <taxon>Pucciniales</taxon>
        <taxon>Phakopsoraceae</taxon>
        <taxon>Phakopsora</taxon>
    </lineage>
</organism>
<dbReference type="AlphaFoldDB" id="A0AAV0BTS3"/>
<proteinExistence type="predicted"/>
<feature type="region of interest" description="Disordered" evidence="1">
    <location>
        <begin position="567"/>
        <end position="627"/>
    </location>
</feature>
<dbReference type="InterPro" id="IPR013088">
    <property type="entry name" value="Znf_NHR/GATA"/>
</dbReference>
<feature type="region of interest" description="Disordered" evidence="1">
    <location>
        <begin position="386"/>
        <end position="497"/>
    </location>
</feature>
<protein>
    <submittedName>
        <fullName evidence="2">Expressed protein</fullName>
    </submittedName>
</protein>
<feature type="compositionally biased region" description="Polar residues" evidence="1">
    <location>
        <begin position="488"/>
        <end position="497"/>
    </location>
</feature>
<feature type="region of interest" description="Disordered" evidence="1">
    <location>
        <begin position="661"/>
        <end position="700"/>
    </location>
</feature>
<feature type="compositionally biased region" description="Low complexity" evidence="1">
    <location>
        <begin position="440"/>
        <end position="456"/>
    </location>
</feature>
<feature type="compositionally biased region" description="Low complexity" evidence="1">
    <location>
        <begin position="142"/>
        <end position="152"/>
    </location>
</feature>
<feature type="compositionally biased region" description="Polar residues" evidence="1">
    <location>
        <begin position="292"/>
        <end position="301"/>
    </location>
</feature>
<feature type="compositionally biased region" description="Low complexity" evidence="1">
    <location>
        <begin position="115"/>
        <end position="127"/>
    </location>
</feature>
<feature type="compositionally biased region" description="Low complexity" evidence="1">
    <location>
        <begin position="609"/>
        <end position="627"/>
    </location>
</feature>
<dbReference type="GO" id="GO:0008270">
    <property type="term" value="F:zinc ion binding"/>
    <property type="evidence" value="ECO:0007669"/>
    <property type="project" value="InterPro"/>
</dbReference>
<feature type="compositionally biased region" description="Polar residues" evidence="1">
    <location>
        <begin position="153"/>
        <end position="169"/>
    </location>
</feature>
<evidence type="ECO:0000313" key="3">
    <source>
        <dbReference type="Proteomes" id="UP001153365"/>
    </source>
</evidence>
<comment type="caution">
    <text evidence="2">The sequence shown here is derived from an EMBL/GenBank/DDBJ whole genome shotgun (WGS) entry which is preliminary data.</text>
</comment>
<feature type="region of interest" description="Disordered" evidence="1">
    <location>
        <begin position="115"/>
        <end position="191"/>
    </location>
</feature>
<keyword evidence="3" id="KW-1185">Reference proteome</keyword>
<evidence type="ECO:0000256" key="1">
    <source>
        <dbReference type="SAM" id="MobiDB-lite"/>
    </source>
</evidence>
<accession>A0AAV0BTS3</accession>
<feature type="compositionally biased region" description="Low complexity" evidence="1">
    <location>
        <begin position="401"/>
        <end position="416"/>
    </location>
</feature>
<feature type="compositionally biased region" description="Pro residues" evidence="1">
    <location>
        <begin position="471"/>
        <end position="481"/>
    </location>
</feature>
<reference evidence="2" key="1">
    <citation type="submission" date="2022-06" db="EMBL/GenBank/DDBJ databases">
        <authorList>
            <consortium name="SYNGENTA / RWTH Aachen University"/>
        </authorList>
    </citation>
    <scope>NUCLEOTIDE SEQUENCE</scope>
</reference>
<feature type="region of interest" description="Disordered" evidence="1">
    <location>
        <begin position="1"/>
        <end position="79"/>
    </location>
</feature>
<feature type="compositionally biased region" description="Polar residues" evidence="1">
    <location>
        <begin position="417"/>
        <end position="430"/>
    </location>
</feature>
<dbReference type="GO" id="GO:0006355">
    <property type="term" value="P:regulation of DNA-templated transcription"/>
    <property type="evidence" value="ECO:0007669"/>
    <property type="project" value="InterPro"/>
</dbReference>
<gene>
    <name evidence="2" type="ORF">PPACK8108_LOCUS26267</name>
</gene>
<feature type="compositionally biased region" description="Low complexity" evidence="1">
    <location>
        <begin position="170"/>
        <end position="191"/>
    </location>
</feature>
<sequence>MSRSFRSIGHEAGQNVRISMPALSTSSQHSRKRPSERSPPHSKLKTSSARSLAPRRHASAASLLSDPPRGAGKVSRRTFTTSSQALSPVWDQIGDDDGLYIQSDDIRTDLQAFSRSVGGSSRLSSTSNQLEIQHRKRKRSNELSNGLSELSGTRSRNSSQRPSAPERQQISSSSNIIRGKRTSGSSAGCASSAQRSKSQALKYDDEGCVNCLTNHSLCWWKKNKRTSHPDGSVSCVEEKLCNTCSIYWNKNGHHRAVKPTISKPTETVSLSKGTSAAPHDVFPKASCSTSKMPVVLSSPTPSRMRPRYGSQRSSSQLRPPSQLTLAAEREAQILKRGLSQKSARLGAPGGKAPGLVNINDFSDDEEDAPLFDSLASGLSIFGKVKKDDDEARCQSKHSRIARTISSSRSITSTTSSMAPTIFNTKSPTNLSDKKLRQISKTHTSSTNSSSPFNISNDPLEARAQNSKNPFGPSPPRTPPPCEQRKTRSASNYRESPSGQTFVLDNLLSPSFLDASPNSLIRKLSQANSGISDTSGDLSGLSASLLSKFPSGASEKVFSPSRTQPYINFVISGPSPAEPKKRSELSMSSATIGEPALSDKNEQSSSSNGHRSSIFSHSKSSHNLNSSKSLTVETAWSSNKERKKHSFFDEFCDNLKMRRESRDSIEPLKQSHKGRATVEAPPSESCRSRGQLSTESCRKKKSRTSALLEPFASSSKNEEGYLPRASWPRILDAFMTSSEHSQPDEPMRATSSSRPYLCSNASHSGTNLVLADSFIQDSGLTAAISRGLKPLADNDPIQQSNDKFYSENNLLLPSSPPVLPPPSDCSEGITPISSIPFSDGIDEPLEGCKEPSNKHLSSNSQAYPKPQPLGGVSMNIDYDLPIENLDRTNPLGDITTSMNQLNQPNQSQENELEGLSPEIISALNDAIRAGLSTDDLTKALRSFNSRPVSQVSESLIAENGTNVRQSLRTAESASQLSLMSFYSDI</sequence>
<feature type="region of interest" description="Disordered" evidence="1">
    <location>
        <begin position="838"/>
        <end position="866"/>
    </location>
</feature>
<name>A0AAV0BTS3_PHAPC</name>
<dbReference type="EMBL" id="CALTRL010006405">
    <property type="protein sequence ID" value="CAH7690811.1"/>
    <property type="molecule type" value="Genomic_DNA"/>
</dbReference>
<dbReference type="Proteomes" id="UP001153365">
    <property type="component" value="Unassembled WGS sequence"/>
</dbReference>
<evidence type="ECO:0000313" key="2">
    <source>
        <dbReference type="EMBL" id="CAH7690811.1"/>
    </source>
</evidence>
<feature type="region of interest" description="Disordered" evidence="1">
    <location>
        <begin position="292"/>
        <end position="322"/>
    </location>
</feature>